<accession>A0ABM9I2A9</accession>
<organism evidence="1 2">
    <name type="scientific">Methylocaldum szegediense</name>
    <dbReference type="NCBI Taxonomy" id="73780"/>
    <lineage>
        <taxon>Bacteria</taxon>
        <taxon>Pseudomonadati</taxon>
        <taxon>Pseudomonadota</taxon>
        <taxon>Gammaproteobacteria</taxon>
        <taxon>Methylococcales</taxon>
        <taxon>Methylococcaceae</taxon>
        <taxon>Methylocaldum</taxon>
    </lineage>
</organism>
<sequence>MAEPRLEWGSEAMEHAGLECFRHVFGSSYGQFCCVGRKDFLSRFPEQRQPAVEMFGTNGKAGVRRIGRAPIAVCIQQDTRPEIHDDPVMCIPVVYRRLEYRAQAVIGHGAFIEAVDHFRDVLFRELSVFGGHHHYLLIMMECAVILECCELRNGTSLSSLSRQ</sequence>
<gene>
    <name evidence="1" type="ORF">MSZNOR_2354</name>
</gene>
<dbReference type="EMBL" id="OX458333">
    <property type="protein sequence ID" value="CAI8842572.1"/>
    <property type="molecule type" value="Genomic_DNA"/>
</dbReference>
<evidence type="ECO:0000313" key="1">
    <source>
        <dbReference type="EMBL" id="CAI8842572.1"/>
    </source>
</evidence>
<proteinExistence type="predicted"/>
<reference evidence="1 2" key="1">
    <citation type="submission" date="2023-03" db="EMBL/GenBank/DDBJ databases">
        <authorList>
            <person name="Pearce D."/>
        </authorList>
    </citation>
    <scope>NUCLEOTIDE SEQUENCE [LARGE SCALE GENOMIC DNA]</scope>
    <source>
        <strain evidence="1">Msz</strain>
    </source>
</reference>
<evidence type="ECO:0000313" key="2">
    <source>
        <dbReference type="Proteomes" id="UP001162030"/>
    </source>
</evidence>
<dbReference type="Proteomes" id="UP001162030">
    <property type="component" value="Chromosome"/>
</dbReference>
<keyword evidence="2" id="KW-1185">Reference proteome</keyword>
<protein>
    <submittedName>
        <fullName evidence="1">Uncharacterized protein</fullName>
    </submittedName>
</protein>
<name>A0ABM9I2A9_9GAMM</name>